<keyword evidence="1" id="KW-0472">Membrane</keyword>
<organism evidence="2 3">
    <name type="scientific">Fusibacter ferrireducens</name>
    <dbReference type="NCBI Taxonomy" id="2785058"/>
    <lineage>
        <taxon>Bacteria</taxon>
        <taxon>Bacillati</taxon>
        <taxon>Bacillota</taxon>
        <taxon>Clostridia</taxon>
        <taxon>Eubacteriales</taxon>
        <taxon>Eubacteriales Family XII. Incertae Sedis</taxon>
        <taxon>Fusibacter</taxon>
    </lineage>
</organism>
<reference evidence="2 3" key="1">
    <citation type="submission" date="2020-11" db="EMBL/GenBank/DDBJ databases">
        <title>Fusibacter basophilias sp. nov.</title>
        <authorList>
            <person name="Qiu D."/>
        </authorList>
    </citation>
    <scope>NUCLEOTIDE SEQUENCE [LARGE SCALE GENOMIC DNA]</scope>
    <source>
        <strain evidence="2 3">Q10-2</strain>
    </source>
</reference>
<protein>
    <submittedName>
        <fullName evidence="2">Uncharacterized protein</fullName>
    </submittedName>
</protein>
<dbReference type="EMBL" id="JADKNH010000022">
    <property type="protein sequence ID" value="MBF4695876.1"/>
    <property type="molecule type" value="Genomic_DNA"/>
</dbReference>
<keyword evidence="1" id="KW-0812">Transmembrane</keyword>
<proteinExistence type="predicted"/>
<evidence type="ECO:0000256" key="1">
    <source>
        <dbReference type="SAM" id="Phobius"/>
    </source>
</evidence>
<comment type="caution">
    <text evidence="2">The sequence shown here is derived from an EMBL/GenBank/DDBJ whole genome shotgun (WGS) entry which is preliminary data.</text>
</comment>
<name>A0ABR9ZZK8_9FIRM</name>
<dbReference type="RefSeq" id="WP_194704112.1">
    <property type="nucleotide sequence ID" value="NZ_JADKNH010000022.1"/>
</dbReference>
<evidence type="ECO:0000313" key="2">
    <source>
        <dbReference type="EMBL" id="MBF4695876.1"/>
    </source>
</evidence>
<keyword evidence="1" id="KW-1133">Transmembrane helix</keyword>
<gene>
    <name evidence="2" type="ORF">ISU02_22490</name>
</gene>
<feature type="transmembrane region" description="Helical" evidence="1">
    <location>
        <begin position="46"/>
        <end position="64"/>
    </location>
</feature>
<sequence>MKSWAILSILYAALVVVIAVVKPPQIWRMKKIELFKKFLGDTGTEIFFYIWALIFLVLGVWLFTR</sequence>
<dbReference type="Proteomes" id="UP000614200">
    <property type="component" value="Unassembled WGS sequence"/>
</dbReference>
<evidence type="ECO:0000313" key="3">
    <source>
        <dbReference type="Proteomes" id="UP000614200"/>
    </source>
</evidence>
<keyword evidence="3" id="KW-1185">Reference proteome</keyword>
<accession>A0ABR9ZZK8</accession>